<reference evidence="3" key="1">
    <citation type="journal article" date="2015" name="PeerJ">
        <title>First genomic representation of candidate bacterial phylum KSB3 points to enhanced environmental sensing as a trigger of wastewater bulking.</title>
        <authorList>
            <person name="Sekiguchi Y."/>
            <person name="Ohashi A."/>
            <person name="Parks D.H."/>
            <person name="Yamauchi T."/>
            <person name="Tyson G.W."/>
            <person name="Hugenholtz P."/>
        </authorList>
    </citation>
    <scope>NUCLEOTIDE SEQUENCE [LARGE SCALE GENOMIC DNA]</scope>
</reference>
<dbReference type="PANTHER" id="PTHR46825:SF9">
    <property type="entry name" value="BETA-LACTAMASE-RELATED DOMAIN-CONTAINING PROTEIN"/>
    <property type="match status" value="1"/>
</dbReference>
<dbReference type="Proteomes" id="UP000030661">
    <property type="component" value="Unassembled WGS sequence"/>
</dbReference>
<feature type="domain" description="Beta-lactamase-related" evidence="2">
    <location>
        <begin position="47"/>
        <end position="417"/>
    </location>
</feature>
<dbReference type="InterPro" id="IPR050491">
    <property type="entry name" value="AmpC-like"/>
</dbReference>
<dbReference type="STRING" id="1499967.U27_03449"/>
<evidence type="ECO:0000313" key="4">
    <source>
        <dbReference type="Proteomes" id="UP000030661"/>
    </source>
</evidence>
<evidence type="ECO:0000313" key="3">
    <source>
        <dbReference type="EMBL" id="GAK56487.1"/>
    </source>
</evidence>
<feature type="signal peptide" evidence="1">
    <location>
        <begin position="1"/>
        <end position="35"/>
    </location>
</feature>
<accession>A0A081BVY2</accession>
<keyword evidence="1" id="KW-0732">Signal</keyword>
<dbReference type="PANTHER" id="PTHR46825">
    <property type="entry name" value="D-ALANYL-D-ALANINE-CARBOXYPEPTIDASE/ENDOPEPTIDASE AMPH"/>
    <property type="match status" value="1"/>
</dbReference>
<dbReference type="eggNOG" id="COG1680">
    <property type="taxonomic scope" value="Bacteria"/>
</dbReference>
<dbReference type="InterPro" id="IPR012338">
    <property type="entry name" value="Beta-lactam/transpept-like"/>
</dbReference>
<proteinExistence type="predicted"/>
<dbReference type="EMBL" id="DF820464">
    <property type="protein sequence ID" value="GAK56487.1"/>
    <property type="molecule type" value="Genomic_DNA"/>
</dbReference>
<dbReference type="AlphaFoldDB" id="A0A081BVY2"/>
<feature type="chain" id="PRO_5001755319" evidence="1">
    <location>
        <begin position="36"/>
        <end position="424"/>
    </location>
</feature>
<dbReference type="SUPFAM" id="SSF56601">
    <property type="entry name" value="beta-lactamase/transpeptidase-like"/>
    <property type="match status" value="1"/>
</dbReference>
<dbReference type="Gene3D" id="3.40.710.10">
    <property type="entry name" value="DD-peptidase/beta-lactamase superfamily"/>
    <property type="match status" value="1"/>
</dbReference>
<keyword evidence="4" id="KW-1185">Reference proteome</keyword>
<name>A0A081BVY2_VECG1</name>
<dbReference type="HOGENOM" id="CLU_020027_15_1_0"/>
<dbReference type="InterPro" id="IPR001466">
    <property type="entry name" value="Beta-lactam-related"/>
</dbReference>
<protein>
    <submittedName>
        <fullName evidence="3">Beta-lactamase</fullName>
    </submittedName>
</protein>
<evidence type="ECO:0000259" key="2">
    <source>
        <dbReference type="Pfam" id="PF00144"/>
    </source>
</evidence>
<evidence type="ECO:0000256" key="1">
    <source>
        <dbReference type="SAM" id="SignalP"/>
    </source>
</evidence>
<sequence length="424" mass="47328">MSVISSKKDFQCSRTRRNLFFGLCFCSLLPLCTFAQTPAMFDAAKIEAVIQTTMAEQHIPGLAIAIIQNNEVVWSKGYGLANIKTQTPMTADTIQNIASVSKTVTATAVMQLWEQGKLDLDVDINTYLPFSVRNPTYPDVPITARQLLSHRSSIKDSNAYDDSYVCGDPAISLKEWLMEYFTPGGKYYDTKGNFHTWQPGEQGKLPEEPRNYSNVGFGLLGYLVEVLAGQPFAEYCIEHIFAPLSLTETSWYLAGLAEEKLAVPYTYNQDNAEFQEAIRLIQELGFMSREPEATPDGSEFWAYCRYSFPNYPDGTLRTSVNQLARFLLAYMNAGTVGETRLLQSLTVQQVFTPHYPSAPKQGLCWVKTEDDDKNTLWGHGGGDPGVQTAMFFRPDDQLGMVMFLNTDSADTTAIFDAIFAATTK</sequence>
<dbReference type="Pfam" id="PF00144">
    <property type="entry name" value="Beta-lactamase"/>
    <property type="match status" value="1"/>
</dbReference>
<gene>
    <name evidence="3" type="ORF">U27_03449</name>
</gene>
<organism evidence="3">
    <name type="scientific">Vecturithrix granuli</name>
    <dbReference type="NCBI Taxonomy" id="1499967"/>
    <lineage>
        <taxon>Bacteria</taxon>
        <taxon>Candidatus Moduliflexota</taxon>
        <taxon>Candidatus Vecturitrichia</taxon>
        <taxon>Candidatus Vecturitrichales</taxon>
        <taxon>Candidatus Vecturitrichaceae</taxon>
        <taxon>Candidatus Vecturithrix</taxon>
    </lineage>
</organism>